<comment type="caution">
    <text evidence="4">The sequence shown here is derived from an EMBL/GenBank/DDBJ whole genome shotgun (WGS) entry which is preliminary data.</text>
</comment>
<dbReference type="EMBL" id="QLMG01000047">
    <property type="protein sequence ID" value="RAK11668.1"/>
    <property type="molecule type" value="Genomic_DNA"/>
</dbReference>
<dbReference type="PANTHER" id="PTHR23416">
    <property type="entry name" value="SIALIC ACID SYNTHASE-RELATED"/>
    <property type="match status" value="1"/>
</dbReference>
<dbReference type="Gene3D" id="2.160.10.10">
    <property type="entry name" value="Hexapeptide repeat proteins"/>
    <property type="match status" value="1"/>
</dbReference>
<dbReference type="GO" id="GO:0016746">
    <property type="term" value="F:acyltransferase activity"/>
    <property type="evidence" value="ECO:0007669"/>
    <property type="project" value="UniProtKB-KW"/>
</dbReference>
<evidence type="ECO:0000313" key="5">
    <source>
        <dbReference type="Proteomes" id="UP000249165"/>
    </source>
</evidence>
<dbReference type="AlphaFoldDB" id="A0A327XRF1"/>
<dbReference type="PROSITE" id="PS00101">
    <property type="entry name" value="HEXAPEP_TRANSFERASES"/>
    <property type="match status" value="1"/>
</dbReference>
<dbReference type="InterPro" id="IPR001451">
    <property type="entry name" value="Hexapep"/>
</dbReference>
<dbReference type="Pfam" id="PF00132">
    <property type="entry name" value="Hexapep"/>
    <property type="match status" value="1"/>
</dbReference>
<keyword evidence="3" id="KW-0012">Acyltransferase</keyword>
<dbReference type="CDD" id="cd04647">
    <property type="entry name" value="LbH_MAT_like"/>
    <property type="match status" value="1"/>
</dbReference>
<gene>
    <name evidence="4" type="ORF">ATI53_10474</name>
</gene>
<organism evidence="4 5">
    <name type="scientific">Salipiger aestuarii</name>
    <dbReference type="NCBI Taxonomy" id="568098"/>
    <lineage>
        <taxon>Bacteria</taxon>
        <taxon>Pseudomonadati</taxon>
        <taxon>Pseudomonadota</taxon>
        <taxon>Alphaproteobacteria</taxon>
        <taxon>Rhodobacterales</taxon>
        <taxon>Roseobacteraceae</taxon>
        <taxon>Salipiger</taxon>
    </lineage>
</organism>
<dbReference type="InterPro" id="IPR011004">
    <property type="entry name" value="Trimer_LpxA-like_sf"/>
</dbReference>
<evidence type="ECO:0000256" key="1">
    <source>
        <dbReference type="ARBA" id="ARBA00022679"/>
    </source>
</evidence>
<dbReference type="Pfam" id="PF14602">
    <property type="entry name" value="Hexapep_2"/>
    <property type="match status" value="1"/>
</dbReference>
<keyword evidence="1 4" id="KW-0808">Transferase</keyword>
<protein>
    <submittedName>
        <fullName evidence="4">Acetyltransferase-like isoleucine patch superfamily enzyme</fullName>
    </submittedName>
</protein>
<reference evidence="4 5" key="1">
    <citation type="submission" date="2018-06" db="EMBL/GenBank/DDBJ databases">
        <title>Genomic Encyclopedia of Archaeal and Bacterial Type Strains, Phase II (KMG-II): from individual species to whole genera.</title>
        <authorList>
            <person name="Goeker M."/>
        </authorList>
    </citation>
    <scope>NUCLEOTIDE SEQUENCE [LARGE SCALE GENOMIC DNA]</scope>
    <source>
        <strain evidence="4 5">DSM 22011</strain>
    </source>
</reference>
<proteinExistence type="predicted"/>
<evidence type="ECO:0000313" key="4">
    <source>
        <dbReference type="EMBL" id="RAK11668.1"/>
    </source>
</evidence>
<dbReference type="InterPro" id="IPR018357">
    <property type="entry name" value="Hexapep_transf_CS"/>
</dbReference>
<keyword evidence="2" id="KW-0677">Repeat</keyword>
<evidence type="ECO:0000256" key="3">
    <source>
        <dbReference type="ARBA" id="ARBA00023315"/>
    </source>
</evidence>
<dbReference type="InterPro" id="IPR051159">
    <property type="entry name" value="Hexapeptide_acetyltransf"/>
</dbReference>
<accession>A0A327XRF1</accession>
<dbReference type="SUPFAM" id="SSF51161">
    <property type="entry name" value="Trimeric LpxA-like enzymes"/>
    <property type="match status" value="1"/>
</dbReference>
<dbReference type="Proteomes" id="UP000249165">
    <property type="component" value="Unassembled WGS sequence"/>
</dbReference>
<name>A0A327XRF1_9RHOB</name>
<dbReference type="RefSeq" id="WP_009506838.1">
    <property type="nucleotide sequence ID" value="NZ_LIGK01000037.1"/>
</dbReference>
<dbReference type="OrthoDB" id="9815592at2"/>
<sequence>MTDAHPADAPAHKLRLNRPQRLWRLLKASLDPRAWAHLIKMVNFYNYTHVAPLRQIRLGENPSISPTAAFSYPERIRIGARVRVGFRCVIWAGPGTGRVTLGDDVLLGPEVMITASGYRYNDGAPVTDQASDEADVVIGNDVWLGTRVTVLPGARIGDGAIIGAHSVVRGHIPAMAIAVGSPARVVSQRQIEGTGGGPR</sequence>
<evidence type="ECO:0000256" key="2">
    <source>
        <dbReference type="ARBA" id="ARBA00022737"/>
    </source>
</evidence>
<keyword evidence="5" id="KW-1185">Reference proteome</keyword>